<keyword evidence="4" id="KW-1185">Reference proteome</keyword>
<dbReference type="InterPro" id="IPR016035">
    <property type="entry name" value="Acyl_Trfase/lysoPLipase"/>
</dbReference>
<dbReference type="AlphaFoldDB" id="A0A081K718"/>
<accession>A0A081K718</accession>
<protein>
    <recommendedName>
        <fullName evidence="2">PNPLA domain-containing protein</fullName>
    </recommendedName>
</protein>
<name>A0A081K718_9GAMM</name>
<dbReference type="eggNOG" id="COG1752">
    <property type="taxonomic scope" value="Bacteria"/>
</dbReference>
<proteinExistence type="predicted"/>
<feature type="domain" description="PNPLA" evidence="2">
    <location>
        <begin position="63"/>
        <end position="246"/>
    </location>
</feature>
<sequence length="357" mass="40159">MGSQISIRAGAQALDFIRANGLPQESIKVMVGASGGPKWFVLSGLDKALLGEYFRNRTSPLDLIGTSAGSWRFSCYGQDDPLAAHERFEQGYLHTDYSEKPDPAEISHKARKLVENIVSPESVGQILNNPVFRFNLIAVRSHGLAASERKSLQMVGLGFAATGNLINRKHLSSFFTRTLFYHPTYETSEKPAFYHASDLPTERVRLTEANLVDAIMASGSIPAVMQGVKNISGAPAGCYRDGGITDYHFDMRFHQGDGLVLYPHFYSKMIPGWFDKALKHRRPLPQNTDNVVLVSPSQAFVDQLPYRKIPDRNDFARFTYDERVRYWKRVVDETRRLGDEFLELVSSNKVREVVKPL</sequence>
<dbReference type="GO" id="GO:0006629">
    <property type="term" value="P:lipid metabolic process"/>
    <property type="evidence" value="ECO:0007669"/>
    <property type="project" value="UniProtKB-KW"/>
</dbReference>
<dbReference type="Proteomes" id="UP000027997">
    <property type="component" value="Unassembled WGS sequence"/>
</dbReference>
<dbReference type="Pfam" id="PF01734">
    <property type="entry name" value="Patatin"/>
    <property type="match status" value="1"/>
</dbReference>
<evidence type="ECO:0000259" key="2">
    <source>
        <dbReference type="Pfam" id="PF01734"/>
    </source>
</evidence>
<dbReference type="SUPFAM" id="SSF52151">
    <property type="entry name" value="FabD/lysophospholipase-like"/>
    <property type="match status" value="1"/>
</dbReference>
<dbReference type="InterPro" id="IPR002641">
    <property type="entry name" value="PNPLA_dom"/>
</dbReference>
<dbReference type="EMBL" id="JOJP01000001">
    <property type="protein sequence ID" value="KEI69944.1"/>
    <property type="molecule type" value="Genomic_DNA"/>
</dbReference>
<organism evidence="3 4">
    <name type="scientific">Endozoicomonas elysicola</name>
    <dbReference type="NCBI Taxonomy" id="305900"/>
    <lineage>
        <taxon>Bacteria</taxon>
        <taxon>Pseudomonadati</taxon>
        <taxon>Pseudomonadota</taxon>
        <taxon>Gammaproteobacteria</taxon>
        <taxon>Oceanospirillales</taxon>
        <taxon>Endozoicomonadaceae</taxon>
        <taxon>Endozoicomonas</taxon>
    </lineage>
</organism>
<evidence type="ECO:0000313" key="4">
    <source>
        <dbReference type="Proteomes" id="UP000027997"/>
    </source>
</evidence>
<dbReference type="RefSeq" id="WP_020584564.1">
    <property type="nucleotide sequence ID" value="NZ_JOJP01000001.1"/>
</dbReference>
<keyword evidence="1" id="KW-0443">Lipid metabolism</keyword>
<comment type="caution">
    <text evidence="3">The sequence shown here is derived from an EMBL/GenBank/DDBJ whole genome shotgun (WGS) entry which is preliminary data.</text>
</comment>
<evidence type="ECO:0000313" key="3">
    <source>
        <dbReference type="EMBL" id="KEI69944.1"/>
    </source>
</evidence>
<reference evidence="3 4" key="1">
    <citation type="submission" date="2014-06" db="EMBL/GenBank/DDBJ databases">
        <title>Whole Genome Sequences of Three Symbiotic Endozoicomonas Bacteria.</title>
        <authorList>
            <person name="Neave M.J."/>
            <person name="Apprill A."/>
            <person name="Voolstra C.R."/>
        </authorList>
    </citation>
    <scope>NUCLEOTIDE SEQUENCE [LARGE SCALE GENOMIC DNA]</scope>
    <source>
        <strain evidence="3 4">DSM 22380</strain>
    </source>
</reference>
<gene>
    <name evidence="3" type="ORF">GV64_03560</name>
</gene>
<dbReference type="STRING" id="305900.GV64_03560"/>
<evidence type="ECO:0000256" key="1">
    <source>
        <dbReference type="ARBA" id="ARBA00023098"/>
    </source>
</evidence>